<sequence>MRLTPSSKIANQERTSVVSSGPISRTNRARWKRSVKSLPSQEQYVVGLSRGQELKHKTISHPPVKHPSNIRPTSHQENQMGRPKEIASKIISDGTAIPLDPSNQRIIRASFFYGPPHCLMAAIFPQTNYNRRTLVSQRLVQGL</sequence>
<name>A0A5B0LN53_PUCGR</name>
<organism evidence="2 3">
    <name type="scientific">Puccinia graminis f. sp. tritici</name>
    <dbReference type="NCBI Taxonomy" id="56615"/>
    <lineage>
        <taxon>Eukaryota</taxon>
        <taxon>Fungi</taxon>
        <taxon>Dikarya</taxon>
        <taxon>Basidiomycota</taxon>
        <taxon>Pucciniomycotina</taxon>
        <taxon>Pucciniomycetes</taxon>
        <taxon>Pucciniales</taxon>
        <taxon>Pucciniaceae</taxon>
        <taxon>Puccinia</taxon>
    </lineage>
</organism>
<evidence type="ECO:0000256" key="1">
    <source>
        <dbReference type="SAM" id="MobiDB-lite"/>
    </source>
</evidence>
<feature type="region of interest" description="Disordered" evidence="1">
    <location>
        <begin position="56"/>
        <end position="82"/>
    </location>
</feature>
<feature type="compositionally biased region" description="Polar residues" evidence="1">
    <location>
        <begin position="1"/>
        <end position="26"/>
    </location>
</feature>
<protein>
    <submittedName>
        <fullName evidence="2">Uncharacterized protein</fullName>
    </submittedName>
</protein>
<dbReference type="AlphaFoldDB" id="A0A5B0LN53"/>
<dbReference type="Proteomes" id="UP000324748">
    <property type="component" value="Unassembled WGS sequence"/>
</dbReference>
<proteinExistence type="predicted"/>
<evidence type="ECO:0000313" key="2">
    <source>
        <dbReference type="EMBL" id="KAA1065805.1"/>
    </source>
</evidence>
<accession>A0A5B0LN53</accession>
<feature type="compositionally biased region" description="Polar residues" evidence="1">
    <location>
        <begin position="70"/>
        <end position="79"/>
    </location>
</feature>
<reference evidence="2 3" key="1">
    <citation type="submission" date="2019-05" db="EMBL/GenBank/DDBJ databases">
        <title>Emergence of the Ug99 lineage of the wheat stem rust pathogen through somatic hybridization.</title>
        <authorList>
            <person name="Li F."/>
            <person name="Upadhyaya N.M."/>
            <person name="Sperschneider J."/>
            <person name="Matny O."/>
            <person name="Nguyen-Phuc H."/>
            <person name="Mago R."/>
            <person name="Raley C."/>
            <person name="Miller M.E."/>
            <person name="Silverstein K.A.T."/>
            <person name="Henningsen E."/>
            <person name="Hirsch C.D."/>
            <person name="Visser B."/>
            <person name="Pretorius Z.A."/>
            <person name="Steffenson B.J."/>
            <person name="Schwessinger B."/>
            <person name="Dodds P.N."/>
            <person name="Figueroa M."/>
        </authorList>
    </citation>
    <scope>NUCLEOTIDE SEQUENCE [LARGE SCALE GENOMIC DNA]</scope>
    <source>
        <strain evidence="2">21-0</strain>
    </source>
</reference>
<comment type="caution">
    <text evidence="2">The sequence shown here is derived from an EMBL/GenBank/DDBJ whole genome shotgun (WGS) entry which is preliminary data.</text>
</comment>
<evidence type="ECO:0000313" key="3">
    <source>
        <dbReference type="Proteomes" id="UP000324748"/>
    </source>
</evidence>
<feature type="region of interest" description="Disordered" evidence="1">
    <location>
        <begin position="1"/>
        <end position="36"/>
    </location>
</feature>
<dbReference type="EMBL" id="VSWC01000196">
    <property type="protein sequence ID" value="KAA1065805.1"/>
    <property type="molecule type" value="Genomic_DNA"/>
</dbReference>
<keyword evidence="3" id="KW-1185">Reference proteome</keyword>
<gene>
    <name evidence="2" type="ORF">PGT21_050337</name>
</gene>